<organism evidence="1">
    <name type="scientific">Pectobacterium versatile</name>
    <dbReference type="NCBI Taxonomy" id="2488639"/>
    <lineage>
        <taxon>Bacteria</taxon>
        <taxon>Pseudomonadati</taxon>
        <taxon>Pseudomonadota</taxon>
        <taxon>Gammaproteobacteria</taxon>
        <taxon>Enterobacterales</taxon>
        <taxon>Pectobacteriaceae</taxon>
        <taxon>Pectobacterium</taxon>
    </lineage>
</organism>
<proteinExistence type="predicted"/>
<name>A0A855MK15_9GAMM</name>
<reference evidence="2 3" key="2">
    <citation type="submission" date="2020-11" db="EMBL/GenBank/DDBJ databases">
        <title>Complete genome sequence of Pectobacterium versatile F131.</title>
        <authorList>
            <person name="Shirshikov F.V."/>
            <person name="Miroshnikov K."/>
            <person name="Toshakov S.V."/>
            <person name="Kabanova A.P."/>
            <person name="Barannik A.P."/>
            <person name="Shneider M."/>
            <person name="Ignatov A.N."/>
            <person name="Miroshnikov K.A."/>
            <person name="Mikhailova Y.V."/>
            <person name="Shelenkov A."/>
            <person name="Yanushevich Y.G."/>
            <person name="Evseev P.V."/>
        </authorList>
    </citation>
    <scope>NUCLEOTIDE SEQUENCE [LARGE SCALE GENOMIC DNA]</scope>
    <source>
        <strain evidence="2 3">F131</strain>
    </source>
</reference>
<evidence type="ECO:0000313" key="3">
    <source>
        <dbReference type="Proteomes" id="UP000237284"/>
    </source>
</evidence>
<dbReference type="Proteomes" id="UP000237284">
    <property type="component" value="Chromosome"/>
</dbReference>
<reference evidence="1" key="1">
    <citation type="submission" date="2017-12" db="EMBL/GenBank/DDBJ databases">
        <title>First report on the novel genomospecies/subspecies of Pectobacterium carotovorum in Russia.</title>
        <authorList>
            <person name="Shirshikov F.V."/>
            <person name="Miroshnikov K."/>
            <person name="Toshakov S.V."/>
            <person name="Kabanova A.P."/>
            <person name="Barannik A.P."/>
            <person name="Shneider M."/>
            <person name="Ignatov A.N."/>
            <person name="Miroshnikov K.A."/>
        </authorList>
    </citation>
    <scope>NUCLEOTIDE SEQUENCE [LARGE SCALE GENOMIC DNA]</scope>
    <source>
        <strain evidence="1">F131</strain>
    </source>
</reference>
<dbReference type="RefSeq" id="WP_103971043.1">
    <property type="nucleotide sequence ID" value="NZ_CAKLIU010000002.1"/>
</dbReference>
<accession>A0A855MK15</accession>
<dbReference type="EMBL" id="CP065030">
    <property type="protein sequence ID" value="QPK15124.1"/>
    <property type="molecule type" value="Genomic_DNA"/>
</dbReference>
<protein>
    <submittedName>
        <fullName evidence="2">Tellurium resistance protein TerW</fullName>
    </submittedName>
</protein>
<gene>
    <name evidence="1" type="ORF">F131LOC_01006</name>
    <name evidence="2" type="ORF">F131LOC_017565</name>
</gene>
<dbReference type="EMBL" id="PDVW01000004">
    <property type="protein sequence ID" value="POY50939.1"/>
    <property type="molecule type" value="Genomic_DNA"/>
</dbReference>
<evidence type="ECO:0000313" key="2">
    <source>
        <dbReference type="EMBL" id="QPK15124.1"/>
    </source>
</evidence>
<sequence length="154" mass="17207">MQLSTRQVRVFQLANILGTGKPVAAAQIITALDCSEPTLTRVLKELRNTYSAEIKYSKALHAYHMVQPGQLDKKTLRRMAEALSSNAAFKEETVSRVFLDKEKKKAVSLSLRMSILRKIDTLASLKEVTRSEAVEMLIDKCANELIRASSPSKK</sequence>
<evidence type="ECO:0000313" key="1">
    <source>
        <dbReference type="EMBL" id="POY50939.1"/>
    </source>
</evidence>
<dbReference type="InterPro" id="IPR011233">
    <property type="entry name" value="TerW"/>
</dbReference>
<dbReference type="PIRSF" id="PIRSF030837">
    <property type="entry name" value="TerW"/>
    <property type="match status" value="1"/>
</dbReference>
<dbReference type="AlphaFoldDB" id="A0A855MK15"/>